<accession>A0A1M6Y8Z1</accession>
<evidence type="ECO:0000313" key="2">
    <source>
        <dbReference type="EMBL" id="SHL14766.1"/>
    </source>
</evidence>
<dbReference type="Proteomes" id="UP000184363">
    <property type="component" value="Unassembled WGS sequence"/>
</dbReference>
<reference evidence="2 3" key="1">
    <citation type="submission" date="2016-11" db="EMBL/GenBank/DDBJ databases">
        <authorList>
            <person name="Jaros S."/>
            <person name="Januszkiewicz K."/>
            <person name="Wedrychowicz H."/>
        </authorList>
    </citation>
    <scope>NUCLEOTIDE SEQUENCE [LARGE SCALE GENOMIC DNA]</scope>
    <source>
        <strain evidence="2 3">DSM 43832</strain>
    </source>
</reference>
<gene>
    <name evidence="2" type="ORF">SAMN05443637_11962</name>
</gene>
<keyword evidence="3" id="KW-1185">Reference proteome</keyword>
<dbReference type="AlphaFoldDB" id="A0A1M6Y8Z1"/>
<organism evidence="2 3">
    <name type="scientific">Pseudonocardia thermophila</name>
    <dbReference type="NCBI Taxonomy" id="1848"/>
    <lineage>
        <taxon>Bacteria</taxon>
        <taxon>Bacillati</taxon>
        <taxon>Actinomycetota</taxon>
        <taxon>Actinomycetes</taxon>
        <taxon>Pseudonocardiales</taxon>
        <taxon>Pseudonocardiaceae</taxon>
        <taxon>Pseudonocardia</taxon>
    </lineage>
</organism>
<evidence type="ECO:0000256" key="1">
    <source>
        <dbReference type="SAM" id="MobiDB-lite"/>
    </source>
</evidence>
<dbReference type="OrthoDB" id="3578910at2"/>
<dbReference type="RefSeq" id="WP_073459220.1">
    <property type="nucleotide sequence ID" value="NZ_CALGVN010000014.1"/>
</dbReference>
<evidence type="ECO:0000313" key="3">
    <source>
        <dbReference type="Proteomes" id="UP000184363"/>
    </source>
</evidence>
<feature type="region of interest" description="Disordered" evidence="1">
    <location>
        <begin position="27"/>
        <end position="49"/>
    </location>
</feature>
<sequence>MLILVALIGAAIVALVLWRAMHSARAGIAEPPPRRQATGPVRRIAGPDDDPEFLRRLAEQVRRQQNDPPKD</sequence>
<dbReference type="EMBL" id="FRAP01000019">
    <property type="protein sequence ID" value="SHL14766.1"/>
    <property type="molecule type" value="Genomic_DNA"/>
</dbReference>
<name>A0A1M6Y8Z1_PSETH</name>
<proteinExistence type="predicted"/>
<protein>
    <submittedName>
        <fullName evidence="2">Uncharacterized protein</fullName>
    </submittedName>
</protein>